<comment type="caution">
    <text evidence="13">The sequence shown here is derived from an EMBL/GenBank/DDBJ whole genome shotgun (WGS) entry which is preliminary data.</text>
</comment>
<evidence type="ECO:0000256" key="6">
    <source>
        <dbReference type="ARBA" id="ARBA00022842"/>
    </source>
</evidence>
<evidence type="ECO:0000256" key="10">
    <source>
        <dbReference type="SAM" id="MobiDB-lite"/>
    </source>
</evidence>
<dbReference type="GO" id="GO:0046872">
    <property type="term" value="F:metal ion binding"/>
    <property type="evidence" value="ECO:0007669"/>
    <property type="project" value="UniProtKB-KW"/>
</dbReference>
<proteinExistence type="predicted"/>
<feature type="compositionally biased region" description="Polar residues" evidence="10">
    <location>
        <begin position="31"/>
        <end position="51"/>
    </location>
</feature>
<evidence type="ECO:0000313" key="13">
    <source>
        <dbReference type="EMBL" id="KAG2191537.1"/>
    </source>
</evidence>
<keyword evidence="5" id="KW-0269">Exonuclease</keyword>
<dbReference type="Pfam" id="PF20499">
    <property type="entry name" value="DUF6729"/>
    <property type="match status" value="1"/>
</dbReference>
<comment type="subcellular location">
    <subcellularLocation>
        <location evidence="1">Nucleus</location>
    </subcellularLocation>
</comment>
<feature type="non-terminal residue" evidence="13">
    <location>
        <position position="1"/>
    </location>
</feature>
<dbReference type="EMBL" id="JAEPRD010000391">
    <property type="protein sequence ID" value="KAG2191537.1"/>
    <property type="molecule type" value="Genomic_DNA"/>
</dbReference>
<evidence type="ECO:0000256" key="3">
    <source>
        <dbReference type="ARBA" id="ARBA00022723"/>
    </source>
</evidence>
<keyword evidence="4" id="KW-0378">Hydrolase</keyword>
<dbReference type="InterPro" id="IPR051132">
    <property type="entry name" value="3-5_Exonuclease_domain"/>
</dbReference>
<dbReference type="OrthoDB" id="428841at2759"/>
<evidence type="ECO:0000313" key="14">
    <source>
        <dbReference type="Proteomes" id="UP000603453"/>
    </source>
</evidence>
<evidence type="ECO:0000256" key="1">
    <source>
        <dbReference type="ARBA" id="ARBA00004123"/>
    </source>
</evidence>
<evidence type="ECO:0000256" key="4">
    <source>
        <dbReference type="ARBA" id="ARBA00022801"/>
    </source>
</evidence>
<keyword evidence="7" id="KW-0539">Nucleus</keyword>
<evidence type="ECO:0000259" key="11">
    <source>
        <dbReference type="Pfam" id="PF01612"/>
    </source>
</evidence>
<evidence type="ECO:0000259" key="12">
    <source>
        <dbReference type="Pfam" id="PF20499"/>
    </source>
</evidence>
<evidence type="ECO:0000256" key="8">
    <source>
        <dbReference type="ARBA" id="ARBA00040531"/>
    </source>
</evidence>
<dbReference type="GO" id="GO:0003676">
    <property type="term" value="F:nucleic acid binding"/>
    <property type="evidence" value="ECO:0007669"/>
    <property type="project" value="InterPro"/>
</dbReference>
<dbReference type="AlphaFoldDB" id="A0A8H7QF80"/>
<dbReference type="Proteomes" id="UP000603453">
    <property type="component" value="Unassembled WGS sequence"/>
</dbReference>
<dbReference type="GO" id="GO:0008408">
    <property type="term" value="F:3'-5' exonuclease activity"/>
    <property type="evidence" value="ECO:0007669"/>
    <property type="project" value="InterPro"/>
</dbReference>
<evidence type="ECO:0000256" key="7">
    <source>
        <dbReference type="ARBA" id="ARBA00023242"/>
    </source>
</evidence>
<feature type="domain" description="DUF6729" evidence="12">
    <location>
        <begin position="171"/>
        <end position="270"/>
    </location>
</feature>
<dbReference type="PANTHER" id="PTHR13620">
    <property type="entry name" value="3-5 EXONUCLEASE"/>
    <property type="match status" value="1"/>
</dbReference>
<keyword evidence="3" id="KW-0479">Metal-binding</keyword>
<feature type="region of interest" description="Disordered" evidence="10">
    <location>
        <begin position="1"/>
        <end position="71"/>
    </location>
</feature>
<feature type="domain" description="3'-5' exonuclease" evidence="11">
    <location>
        <begin position="488"/>
        <end position="639"/>
    </location>
</feature>
<keyword evidence="6" id="KW-0460">Magnesium</keyword>
<keyword evidence="2" id="KW-0540">Nuclease</keyword>
<keyword evidence="14" id="KW-1185">Reference proteome</keyword>
<feature type="compositionally biased region" description="Basic and acidic residues" evidence="10">
    <location>
        <begin position="61"/>
        <end position="71"/>
    </location>
</feature>
<sequence>MARTGRPSGKKNPVGHSAGRPSIQKKDDPRQTTLFQTMRKINQNGESSSQADEVVVEESSMQEKEIDISGNREEQLPVVEDQNIFVTLDEEEELNNRILPKIDDGDDDESVTDEQEFLSGEVQNGVLYHYFEEVQKQLTEEAMPAEYNNGTFWIRPMQPFFALLKIKPVECFYILTKRYRCLNSICGSSFNGYDSKIMRQLPVQLQAEFPAYLSHRGAVSKQVGDLLRPCIQNSMGPERISKVLRELHTLKHDRSELQYLTAMKAKYGDRSITRFFTMPTVIEPFSPFDNQKGYAGYTPTQTYIRTIYTAIISKLRPYMDKQMMLLGGKVLKGDHSFKIIKHMASVDGTNMFNALYTICNEFEEIRMMLLVPSKSLEHLKWSFQKMMQAYEGYGHDSPVVFYTDNVRGDRKFLENVIPSLKVGVSSRGSREDDGNTGDSETLALPESIQIQYLRGYDEIEDEMKNLLVEKFHFVQVNGVLESCSTPVVTGFDCEWPYNITTNVKGKLSVVQIAYASSVLVLHLDPTWNVLPLSLIHFLKSPVILKIGRQVGGDFKQLKDSFGIDCEGAFELGRFCKLKKVVKSGRLSLSAICEKVLGRGLSKDLRISDWSYSHELSLSQIHYAALDAWASLEIYDTVKNINEELISTPTVGQYLSLWSPMGVAAYGIVETSSGFLSNGIVQVSIIHIVRASFVLPSIDGHQTEITLEAIKNDLPKTVSVHKSLLRNDNKRHVELEIVKTTTLSNVTNNADMDITGDGHETEHEENNVSVSALDFARTLFGDDIEDIDKANFEYGYGQF</sequence>
<dbReference type="InterPro" id="IPR036397">
    <property type="entry name" value="RNaseH_sf"/>
</dbReference>
<dbReference type="CDD" id="cd06141">
    <property type="entry name" value="WRN_exo"/>
    <property type="match status" value="1"/>
</dbReference>
<evidence type="ECO:0000256" key="2">
    <source>
        <dbReference type="ARBA" id="ARBA00022722"/>
    </source>
</evidence>
<dbReference type="Gene3D" id="3.30.420.10">
    <property type="entry name" value="Ribonuclease H-like superfamily/Ribonuclease H"/>
    <property type="match status" value="1"/>
</dbReference>
<evidence type="ECO:0000256" key="5">
    <source>
        <dbReference type="ARBA" id="ARBA00022839"/>
    </source>
</evidence>
<dbReference type="Pfam" id="PF01612">
    <property type="entry name" value="DNA_pol_A_exo1"/>
    <property type="match status" value="1"/>
</dbReference>
<dbReference type="InterPro" id="IPR046616">
    <property type="entry name" value="DUF6729"/>
</dbReference>
<protein>
    <recommendedName>
        <fullName evidence="8">3'-5' exonuclease</fullName>
    </recommendedName>
    <alternativeName>
        <fullName evidence="9">Werner Syndrome-like exonuclease</fullName>
    </alternativeName>
</protein>
<name>A0A8H7QF80_9FUNG</name>
<organism evidence="13 14">
    <name type="scientific">Mucor saturninus</name>
    <dbReference type="NCBI Taxonomy" id="64648"/>
    <lineage>
        <taxon>Eukaryota</taxon>
        <taxon>Fungi</taxon>
        <taxon>Fungi incertae sedis</taxon>
        <taxon>Mucoromycota</taxon>
        <taxon>Mucoromycotina</taxon>
        <taxon>Mucoromycetes</taxon>
        <taxon>Mucorales</taxon>
        <taxon>Mucorineae</taxon>
        <taxon>Mucoraceae</taxon>
        <taxon>Mucor</taxon>
    </lineage>
</organism>
<evidence type="ECO:0000256" key="9">
    <source>
        <dbReference type="ARBA" id="ARBA00042761"/>
    </source>
</evidence>
<dbReference type="SUPFAM" id="SSF53098">
    <property type="entry name" value="Ribonuclease H-like"/>
    <property type="match status" value="1"/>
</dbReference>
<dbReference type="PANTHER" id="PTHR13620:SF109">
    <property type="entry name" value="3'-5' EXONUCLEASE"/>
    <property type="match status" value="1"/>
</dbReference>
<dbReference type="InterPro" id="IPR012337">
    <property type="entry name" value="RNaseH-like_sf"/>
</dbReference>
<dbReference type="GO" id="GO:0006139">
    <property type="term" value="P:nucleobase-containing compound metabolic process"/>
    <property type="evidence" value="ECO:0007669"/>
    <property type="project" value="InterPro"/>
</dbReference>
<gene>
    <name evidence="13" type="ORF">INT47_004047</name>
</gene>
<dbReference type="GO" id="GO:0005634">
    <property type="term" value="C:nucleus"/>
    <property type="evidence" value="ECO:0007669"/>
    <property type="project" value="UniProtKB-SubCell"/>
</dbReference>
<accession>A0A8H7QF80</accession>
<reference evidence="13" key="1">
    <citation type="submission" date="2020-12" db="EMBL/GenBank/DDBJ databases">
        <title>Metabolic potential, ecology and presence of endohyphal bacteria is reflected in genomic diversity of Mucoromycotina.</title>
        <authorList>
            <person name="Muszewska A."/>
            <person name="Okrasinska A."/>
            <person name="Steczkiewicz K."/>
            <person name="Drgas O."/>
            <person name="Orlowska M."/>
            <person name="Perlinska-Lenart U."/>
            <person name="Aleksandrzak-Piekarczyk T."/>
            <person name="Szatraj K."/>
            <person name="Zielenkiewicz U."/>
            <person name="Pilsyk S."/>
            <person name="Malc E."/>
            <person name="Mieczkowski P."/>
            <person name="Kruszewska J.S."/>
            <person name="Biernat P."/>
            <person name="Pawlowska J."/>
        </authorList>
    </citation>
    <scope>NUCLEOTIDE SEQUENCE</scope>
    <source>
        <strain evidence="13">WA0000017839</strain>
    </source>
</reference>
<dbReference type="InterPro" id="IPR002562">
    <property type="entry name" value="3'-5'_exonuclease_dom"/>
</dbReference>